<proteinExistence type="predicted"/>
<reference evidence="1" key="1">
    <citation type="journal article" date="2020" name="Nature">
        <title>Giant virus diversity and host interactions through global metagenomics.</title>
        <authorList>
            <person name="Schulz F."/>
            <person name="Roux S."/>
            <person name="Paez-Espino D."/>
            <person name="Jungbluth S."/>
            <person name="Walsh D.A."/>
            <person name="Denef V.J."/>
            <person name="McMahon K.D."/>
            <person name="Konstantinidis K.T."/>
            <person name="Eloe-Fadrosh E.A."/>
            <person name="Kyrpides N.C."/>
            <person name="Woyke T."/>
        </authorList>
    </citation>
    <scope>NUCLEOTIDE SEQUENCE</scope>
    <source>
        <strain evidence="1">GVMAG-S-1101164-72</strain>
    </source>
</reference>
<name>A0A6C0AQG2_9ZZZZ</name>
<accession>A0A6C0AQG2</accession>
<organism evidence="1">
    <name type="scientific">viral metagenome</name>
    <dbReference type="NCBI Taxonomy" id="1070528"/>
    <lineage>
        <taxon>unclassified sequences</taxon>
        <taxon>metagenomes</taxon>
        <taxon>organismal metagenomes</taxon>
    </lineage>
</organism>
<dbReference type="AlphaFoldDB" id="A0A6C0AQG2"/>
<protein>
    <submittedName>
        <fullName evidence="1">Uncharacterized protein</fullName>
    </submittedName>
</protein>
<sequence length="424" mass="48093">MSQTDPAYKAAVEAEPEASRIARDTTYCKARRKYLDEDRSKTCAILSESMLKAPRLIAWLLYQSMEPDDDYSEAYDSEDPTTPFHFELSACVRRMASTIATIRHSEGEPLEYKETLFYKTGTMTLPYSDSRGIEDRKALYVFKTELNLPITESSKISTGYLVQRQFQYFQIIANQWLREGIVKKEICLKIIELAGKCRVASSALDQAWFKKLEALEKERKRRIVLEANPHYRFVTDNQNVHTQIAKTATEKALSVIRSWPLPNLEGLTTFEEKFPRLVEAYNSIPSVLIRNQILDTLKVDVALPVTAFDASYDDLLLRLLNHIHRKDYEGEAYKALGVEVWDGQGMCHQGKISRLANVLRGFDDKITACISDGPTREEFMNKMGAIASSALTSDEKVALANTLITDFASVVPEAERASWIEALA</sequence>
<dbReference type="EMBL" id="MN740760">
    <property type="protein sequence ID" value="QHS81836.1"/>
    <property type="molecule type" value="Genomic_DNA"/>
</dbReference>
<evidence type="ECO:0000313" key="1">
    <source>
        <dbReference type="EMBL" id="QHS81836.1"/>
    </source>
</evidence>